<evidence type="ECO:0000313" key="3">
    <source>
        <dbReference type="Proteomes" id="UP000642748"/>
    </source>
</evidence>
<comment type="caution">
    <text evidence="2">The sequence shown here is derived from an EMBL/GenBank/DDBJ whole genome shotgun (WGS) entry which is preliminary data.</text>
</comment>
<dbReference type="RefSeq" id="WP_203921893.1">
    <property type="nucleotide sequence ID" value="NZ_BONZ01000066.1"/>
</dbReference>
<proteinExistence type="predicted"/>
<keyword evidence="3" id="KW-1185">Reference proteome</keyword>
<gene>
    <name evidence="2" type="ORF">Raf01_65520</name>
</gene>
<feature type="transmembrane region" description="Helical" evidence="1">
    <location>
        <begin position="168"/>
        <end position="189"/>
    </location>
</feature>
<dbReference type="PANTHER" id="PTHR38588:SF1">
    <property type="entry name" value="BLL0334 PROTEIN"/>
    <property type="match status" value="1"/>
</dbReference>
<evidence type="ECO:0000313" key="2">
    <source>
        <dbReference type="EMBL" id="GIH18380.1"/>
    </source>
</evidence>
<keyword evidence="1" id="KW-1133">Transmembrane helix</keyword>
<dbReference type="Gene3D" id="3.30.530.20">
    <property type="match status" value="1"/>
</dbReference>
<name>A0A8J3QZ12_9ACTN</name>
<dbReference type="Proteomes" id="UP000642748">
    <property type="component" value="Unassembled WGS sequence"/>
</dbReference>
<keyword evidence="1" id="KW-0812">Transmembrane</keyword>
<dbReference type="PANTHER" id="PTHR38588">
    <property type="entry name" value="BLL0334 PROTEIN"/>
    <property type="match status" value="1"/>
</dbReference>
<keyword evidence="1" id="KW-0472">Membrane</keyword>
<organism evidence="2 3">
    <name type="scientific">Rugosimonospora africana</name>
    <dbReference type="NCBI Taxonomy" id="556532"/>
    <lineage>
        <taxon>Bacteria</taxon>
        <taxon>Bacillati</taxon>
        <taxon>Actinomycetota</taxon>
        <taxon>Actinomycetes</taxon>
        <taxon>Micromonosporales</taxon>
        <taxon>Micromonosporaceae</taxon>
        <taxon>Rugosimonospora</taxon>
    </lineage>
</organism>
<evidence type="ECO:0008006" key="4">
    <source>
        <dbReference type="Google" id="ProtNLM"/>
    </source>
</evidence>
<accession>A0A8J3QZ12</accession>
<protein>
    <recommendedName>
        <fullName evidence="4">Carbon monoxide dehydrogenase subunit G</fullName>
    </recommendedName>
</protein>
<dbReference type="AlphaFoldDB" id="A0A8J3QZ12"/>
<dbReference type="SUPFAM" id="SSF55961">
    <property type="entry name" value="Bet v1-like"/>
    <property type="match status" value="1"/>
</dbReference>
<dbReference type="EMBL" id="BONZ01000066">
    <property type="protein sequence ID" value="GIH18380.1"/>
    <property type="molecule type" value="Genomic_DNA"/>
</dbReference>
<dbReference type="Pfam" id="PF06240">
    <property type="entry name" value="COXG"/>
    <property type="match status" value="1"/>
</dbReference>
<reference evidence="2" key="1">
    <citation type="submission" date="2021-01" db="EMBL/GenBank/DDBJ databases">
        <title>Whole genome shotgun sequence of Rugosimonospora africana NBRC 104875.</title>
        <authorList>
            <person name="Komaki H."/>
            <person name="Tamura T."/>
        </authorList>
    </citation>
    <scope>NUCLEOTIDE SEQUENCE</scope>
    <source>
        <strain evidence="2">NBRC 104875</strain>
    </source>
</reference>
<dbReference type="InterPro" id="IPR023393">
    <property type="entry name" value="START-like_dom_sf"/>
</dbReference>
<dbReference type="InterPro" id="IPR010419">
    <property type="entry name" value="CO_DH_gsu"/>
</dbReference>
<evidence type="ECO:0000256" key="1">
    <source>
        <dbReference type="SAM" id="Phobius"/>
    </source>
</evidence>
<sequence>MRLDHSFVVPVPAPLAWAALLDARSGPPLLPGVAIRTRADDRFAGTLRVRIGPVTLCYRGSGRYVVRDPSARHLMVEAAGQDVHGGGTAAATASATLREGPNRTTRVDLCAELAMTGRLVRGNRRLVQAAGTRMLTQVADALAARVAVDAGPSAPGPLPGVPARLRGLLPYACAFLLGGAVTLAVIVALG</sequence>